<dbReference type="EMBL" id="NSIT01000063">
    <property type="protein sequence ID" value="PJE79518.1"/>
    <property type="molecule type" value="Genomic_DNA"/>
</dbReference>
<gene>
    <name evidence="1" type="ORF">CI610_01494</name>
</gene>
<comment type="caution">
    <text evidence="1">The sequence shown here is derived from an EMBL/GenBank/DDBJ whole genome shotgun (WGS) entry which is preliminary data.</text>
</comment>
<protein>
    <submittedName>
        <fullName evidence="1">Uncharacterized protein</fullName>
    </submittedName>
</protein>
<reference evidence="1" key="1">
    <citation type="journal article" date="2017" name="Appl. Environ. Microbiol.">
        <title>Molecular characterization of an Endozoicomonas-like organism causing infection in king scallop Pecten maximus L.</title>
        <authorList>
            <person name="Cano I."/>
            <person name="van Aerle R."/>
            <person name="Ross S."/>
            <person name="Verner-Jeffreys D.W."/>
            <person name="Paley R.K."/>
            <person name="Rimmer G."/>
            <person name="Ryder D."/>
            <person name="Hooper P."/>
            <person name="Stone D."/>
            <person name="Feist S.W."/>
        </authorList>
    </citation>
    <scope>NUCLEOTIDE SEQUENCE</scope>
</reference>
<proteinExistence type="predicted"/>
<dbReference type="AlphaFoldDB" id="A0A2H9T8M9"/>
<organism evidence="1">
    <name type="scientific">invertebrate metagenome</name>
    <dbReference type="NCBI Taxonomy" id="1711999"/>
    <lineage>
        <taxon>unclassified sequences</taxon>
        <taxon>metagenomes</taxon>
        <taxon>organismal metagenomes</taxon>
    </lineage>
</organism>
<accession>A0A2H9T8M9</accession>
<sequence length="115" mass="13524">MLFKPINSLLFHLLAIMQRNFQHRAPKLEGRGVLEQIETDGPKSDWLGMPDYYIHTLTVEGEQYKYLSSDKQLSVAMGDHIVFRYKEYNKEKRIDKRSLGIYIDPAEYMKNNLPS</sequence>
<name>A0A2H9T8M9_9ZZZZ</name>
<evidence type="ECO:0000313" key="1">
    <source>
        <dbReference type="EMBL" id="PJE79518.1"/>
    </source>
</evidence>